<dbReference type="EMBL" id="CP111013">
    <property type="protein sequence ID" value="WAQ96519.1"/>
    <property type="molecule type" value="Genomic_DNA"/>
</dbReference>
<organism evidence="1 2">
    <name type="scientific">Mya arenaria</name>
    <name type="common">Soft-shell clam</name>
    <dbReference type="NCBI Taxonomy" id="6604"/>
    <lineage>
        <taxon>Eukaryota</taxon>
        <taxon>Metazoa</taxon>
        <taxon>Spiralia</taxon>
        <taxon>Lophotrochozoa</taxon>
        <taxon>Mollusca</taxon>
        <taxon>Bivalvia</taxon>
        <taxon>Autobranchia</taxon>
        <taxon>Heteroconchia</taxon>
        <taxon>Euheterodonta</taxon>
        <taxon>Imparidentia</taxon>
        <taxon>Neoheterodontei</taxon>
        <taxon>Myida</taxon>
        <taxon>Myoidea</taxon>
        <taxon>Myidae</taxon>
        <taxon>Mya</taxon>
    </lineage>
</organism>
<evidence type="ECO:0000313" key="1">
    <source>
        <dbReference type="EMBL" id="WAQ96519.1"/>
    </source>
</evidence>
<dbReference type="Proteomes" id="UP001164746">
    <property type="component" value="Chromosome 2"/>
</dbReference>
<keyword evidence="2" id="KW-1185">Reference proteome</keyword>
<proteinExistence type="predicted"/>
<accession>A0ABY7DGT6</accession>
<evidence type="ECO:0000313" key="2">
    <source>
        <dbReference type="Proteomes" id="UP001164746"/>
    </source>
</evidence>
<protein>
    <submittedName>
        <fullName evidence="1">Uncharacterized protein</fullName>
    </submittedName>
</protein>
<reference evidence="1" key="1">
    <citation type="submission" date="2022-11" db="EMBL/GenBank/DDBJ databases">
        <title>Centuries of genome instability and evolution in soft-shell clam transmissible cancer (bioRxiv).</title>
        <authorList>
            <person name="Hart S.F.M."/>
            <person name="Yonemitsu M.A."/>
            <person name="Giersch R.M."/>
            <person name="Beal B.F."/>
            <person name="Arriagada G."/>
            <person name="Davis B.W."/>
            <person name="Ostrander E.A."/>
            <person name="Goff S.P."/>
            <person name="Metzger M.J."/>
        </authorList>
    </citation>
    <scope>NUCLEOTIDE SEQUENCE</scope>
    <source>
        <strain evidence="1">MELC-2E11</strain>
        <tissue evidence="1">Siphon/mantle</tissue>
    </source>
</reference>
<gene>
    <name evidence="1" type="ORF">MAR_029209</name>
</gene>
<sequence length="103" mass="11708">MKRTSVMIKKEETKADTQDSLLSVIDASLCDGKRSFAFWFVRAGMKSQCYPTIPVMERYLSYILHILVSPLPFLRLSLVVEAWARMWPPIGFFGSTANLGMSK</sequence>
<name>A0ABY7DGT6_MYAAR</name>